<evidence type="ECO:0000313" key="2">
    <source>
        <dbReference type="Proteomes" id="UP000050863"/>
    </source>
</evidence>
<dbReference type="OrthoDB" id="8250689at2"/>
<keyword evidence="2" id="KW-1185">Reference proteome</keyword>
<comment type="caution">
    <text evidence="1">The sequence shown here is derived from an EMBL/GenBank/DDBJ whole genome shotgun (WGS) entry which is preliminary data.</text>
</comment>
<evidence type="ECO:0000313" key="1">
    <source>
        <dbReference type="EMBL" id="KRR02955.1"/>
    </source>
</evidence>
<name>A0A0R3L5P1_9BRAD</name>
<dbReference type="RefSeq" id="WP_057837832.1">
    <property type="nucleotide sequence ID" value="NZ_LLXZ01000150.1"/>
</dbReference>
<organism evidence="1 2">
    <name type="scientific">Bradyrhizobium jicamae</name>
    <dbReference type="NCBI Taxonomy" id="280332"/>
    <lineage>
        <taxon>Bacteria</taxon>
        <taxon>Pseudomonadati</taxon>
        <taxon>Pseudomonadota</taxon>
        <taxon>Alphaproteobacteria</taxon>
        <taxon>Hyphomicrobiales</taxon>
        <taxon>Nitrobacteraceae</taxon>
        <taxon>Bradyrhizobium</taxon>
    </lineage>
</organism>
<reference evidence="1 2" key="1">
    <citation type="submission" date="2014-03" db="EMBL/GenBank/DDBJ databases">
        <title>Bradyrhizobium valentinum sp. nov., isolated from effective nodules of Lupinus mariae-josephae, a lupine endemic of basic-lime soils in Eastern Spain.</title>
        <authorList>
            <person name="Duran D."/>
            <person name="Rey L."/>
            <person name="Navarro A."/>
            <person name="Busquets A."/>
            <person name="Imperial J."/>
            <person name="Ruiz-Argueso T."/>
        </authorList>
    </citation>
    <scope>NUCLEOTIDE SEQUENCE [LARGE SCALE GENOMIC DNA]</scope>
    <source>
        <strain evidence="1 2">PAC68</strain>
    </source>
</reference>
<dbReference type="Proteomes" id="UP000050863">
    <property type="component" value="Unassembled WGS sequence"/>
</dbReference>
<sequence length="67" mass="8220">MTDKSEFVDMISEATKQVRRRTTPRIVDLQTTATKETSRLSHWPPEHWQQWRMEKLTPWKVKPWERI</sequence>
<accession>A0A0R3L5P1</accession>
<dbReference type="EMBL" id="LLXZ01000150">
    <property type="protein sequence ID" value="KRR02955.1"/>
    <property type="molecule type" value="Genomic_DNA"/>
</dbReference>
<dbReference type="AlphaFoldDB" id="A0A0R3L5P1"/>
<proteinExistence type="predicted"/>
<gene>
    <name evidence="1" type="ORF">CQ12_22710</name>
</gene>
<protein>
    <submittedName>
        <fullName evidence="1">Uncharacterized protein</fullName>
    </submittedName>
</protein>